<dbReference type="Proteomes" id="UP001148312">
    <property type="component" value="Unassembled WGS sequence"/>
</dbReference>
<dbReference type="EMBL" id="JAPWDQ010000012">
    <property type="protein sequence ID" value="KAJ5475209.1"/>
    <property type="molecule type" value="Genomic_DNA"/>
</dbReference>
<feature type="compositionally biased region" description="Low complexity" evidence="1">
    <location>
        <begin position="528"/>
        <end position="566"/>
    </location>
</feature>
<dbReference type="PANTHER" id="PTHR38122">
    <property type="entry name" value="GLYCOPROTEIN X"/>
    <property type="match status" value="1"/>
</dbReference>
<proteinExistence type="predicted"/>
<name>A0A9W9WTH9_9EURO</name>
<feature type="compositionally biased region" description="Polar residues" evidence="1">
    <location>
        <begin position="695"/>
        <end position="741"/>
    </location>
</feature>
<evidence type="ECO:0000256" key="2">
    <source>
        <dbReference type="SAM" id="SignalP"/>
    </source>
</evidence>
<evidence type="ECO:0000313" key="3">
    <source>
        <dbReference type="EMBL" id="KAJ5475209.1"/>
    </source>
</evidence>
<protein>
    <submittedName>
        <fullName evidence="3">Uncharacterized protein</fullName>
    </submittedName>
</protein>
<keyword evidence="2" id="KW-0732">Signal</keyword>
<feature type="region of interest" description="Disordered" evidence="1">
    <location>
        <begin position="401"/>
        <end position="425"/>
    </location>
</feature>
<feature type="compositionally biased region" description="Low complexity" evidence="1">
    <location>
        <begin position="680"/>
        <end position="693"/>
    </location>
</feature>
<comment type="caution">
    <text evidence="3">The sequence shown here is derived from an EMBL/GenBank/DDBJ whole genome shotgun (WGS) entry which is preliminary data.</text>
</comment>
<dbReference type="AlphaFoldDB" id="A0A9W9WTH9"/>
<feature type="chain" id="PRO_5040842183" evidence="2">
    <location>
        <begin position="20"/>
        <end position="814"/>
    </location>
</feature>
<evidence type="ECO:0000313" key="4">
    <source>
        <dbReference type="Proteomes" id="UP001148312"/>
    </source>
</evidence>
<sequence length="814" mass="83288">MKLLTTCLSLCATIAIAATQSPGPALTPSSSLTALGEVTLPAVTPRALKAAATPIPGGCGITITEEVTIEIHETITCTETVISTQTVSNATTVTVSLPGSVVTTTLPGLNVTGHVSTVVSTVAGPTVTIGPSTVTSTVKGPTVTLSGSTVTLRGSTIAGPGKTITLTGNHGLKLYCISSDKHNLQHVQGVNLNPAWSVHHNDKLKPHCQVVYDYAFSLGDKNYIFNNSIRENSHNHCHLDNCGSRIDSDYNYHWSFIYDHTRITTDAASISVCSTLTINPTYSPPAALPRNYTWGCPPGFLCKPSRTGERQDCTIEAGLPAENYTCSPSECVIAPPLVHQRTTDGNQTYTYSEDYYNLDPENFGLNYHFKVEQSSQTPQASVSSTGRYTFIPPAQWGPKPIAGGGSGGLGGSGGSGASGSTGGTGGASENIPPLCYNPCNDAALEPQSIGKVPELCKTGSAFSVDLANCQSCISHWASTPSDVYSKTLLPSFSQWLNFCDDMTITSVSSTVPPTVAITTSEKVPTTNVAATSESTPAAPVSTSPAPVSAPQVTSAVATTSSQATSAMPVGTKPAETKANSVTQAKGGHDMTTHVPEAYTSAISFPSSSTGAPALVPPQPGSSPLAIDVNSNMPSKGSSILSESNAHTETSAGGAGQSLTPDPSAIGSPPGTVFSKGKDPTSGTGISHSTTGRTHVGSSVDSTDAGNQTIATPTTNSVGVTDSGASSRGSVNQTQVAKTSSTFDSSMSRESWSRTTSTIIGVSSNITTASPSTSGVASATGTAVSSHIPNLASAKGEAIGTTVLSLILTVLVSFL</sequence>
<reference evidence="3" key="2">
    <citation type="journal article" date="2023" name="IMA Fungus">
        <title>Comparative genomic study of the Penicillium genus elucidates a diverse pangenome and 15 lateral gene transfer events.</title>
        <authorList>
            <person name="Petersen C."/>
            <person name="Sorensen T."/>
            <person name="Nielsen M.R."/>
            <person name="Sondergaard T.E."/>
            <person name="Sorensen J.L."/>
            <person name="Fitzpatrick D.A."/>
            <person name="Frisvad J.C."/>
            <person name="Nielsen K.L."/>
        </authorList>
    </citation>
    <scope>NUCLEOTIDE SEQUENCE</scope>
    <source>
        <strain evidence="3">IBT 30728</strain>
    </source>
</reference>
<dbReference type="RefSeq" id="XP_056786967.1">
    <property type="nucleotide sequence ID" value="XM_056937875.1"/>
</dbReference>
<dbReference type="PANTHER" id="PTHR38122:SF1">
    <property type="entry name" value="GLYCOPROTEIN X"/>
    <property type="match status" value="1"/>
</dbReference>
<feature type="signal peptide" evidence="2">
    <location>
        <begin position="1"/>
        <end position="19"/>
    </location>
</feature>
<evidence type="ECO:0000256" key="1">
    <source>
        <dbReference type="SAM" id="MobiDB-lite"/>
    </source>
</evidence>
<feature type="compositionally biased region" description="Polar residues" evidence="1">
    <location>
        <begin position="628"/>
        <end position="660"/>
    </location>
</feature>
<organism evidence="3 4">
    <name type="scientific">Penicillium diatomitis</name>
    <dbReference type="NCBI Taxonomy" id="2819901"/>
    <lineage>
        <taxon>Eukaryota</taxon>
        <taxon>Fungi</taxon>
        <taxon>Dikarya</taxon>
        <taxon>Ascomycota</taxon>
        <taxon>Pezizomycotina</taxon>
        <taxon>Eurotiomycetes</taxon>
        <taxon>Eurotiomycetidae</taxon>
        <taxon>Eurotiales</taxon>
        <taxon>Aspergillaceae</taxon>
        <taxon>Penicillium</taxon>
    </lineage>
</organism>
<dbReference type="GeneID" id="81628125"/>
<accession>A0A9W9WTH9</accession>
<keyword evidence="4" id="KW-1185">Reference proteome</keyword>
<feature type="compositionally biased region" description="Gly residues" evidence="1">
    <location>
        <begin position="402"/>
        <end position="425"/>
    </location>
</feature>
<gene>
    <name evidence="3" type="ORF">N7539_008275</name>
</gene>
<reference evidence="3" key="1">
    <citation type="submission" date="2022-12" db="EMBL/GenBank/DDBJ databases">
        <authorList>
            <person name="Petersen C."/>
        </authorList>
    </citation>
    <scope>NUCLEOTIDE SEQUENCE</scope>
    <source>
        <strain evidence="3">IBT 30728</strain>
    </source>
</reference>
<feature type="region of interest" description="Disordered" evidence="1">
    <location>
        <begin position="608"/>
        <end position="741"/>
    </location>
</feature>
<feature type="region of interest" description="Disordered" evidence="1">
    <location>
        <begin position="526"/>
        <end position="591"/>
    </location>
</feature>